<dbReference type="InterPro" id="IPR003675">
    <property type="entry name" value="Rce1/LyrA-like_dom"/>
</dbReference>
<reference evidence="3 4" key="1">
    <citation type="journal article" date="2015" name="Genome Announc.">
        <title>Complete Genome Sequence of Clavibacter michiganensis subsp. insidiosus R1-1 Using PacBio Single-Molecule Real-Time Technology.</title>
        <authorList>
            <person name="Lu Y."/>
            <person name="Samac D.A."/>
            <person name="Glazebrook J."/>
            <person name="Ishimaru C.A."/>
        </authorList>
    </citation>
    <scope>NUCLEOTIDE SEQUENCE [LARGE SCALE GENOMIC DNA]</scope>
    <source>
        <strain evidence="3 4">R1-1</strain>
    </source>
</reference>
<dbReference type="Proteomes" id="UP000032604">
    <property type="component" value="Chromosome"/>
</dbReference>
<proteinExistence type="predicted"/>
<evidence type="ECO:0000259" key="2">
    <source>
        <dbReference type="Pfam" id="PF02517"/>
    </source>
</evidence>
<protein>
    <recommendedName>
        <fullName evidence="2">CAAX prenyl protease 2/Lysostaphin resistance protein A-like domain-containing protein</fullName>
    </recommendedName>
</protein>
<feature type="transmembrane region" description="Helical" evidence="1">
    <location>
        <begin position="106"/>
        <end position="124"/>
    </location>
</feature>
<dbReference type="EMBL" id="CP011043">
    <property type="protein sequence ID" value="AJW78020.1"/>
    <property type="molecule type" value="Genomic_DNA"/>
</dbReference>
<organism evidence="3 4">
    <name type="scientific">Clavibacter michiganensis subsp. insidiosus</name>
    <dbReference type="NCBI Taxonomy" id="33014"/>
    <lineage>
        <taxon>Bacteria</taxon>
        <taxon>Bacillati</taxon>
        <taxon>Actinomycetota</taxon>
        <taxon>Actinomycetes</taxon>
        <taxon>Micrococcales</taxon>
        <taxon>Microbacteriaceae</taxon>
        <taxon>Clavibacter</taxon>
    </lineage>
</organism>
<dbReference type="AlphaFoldDB" id="A0A0D5CFE8"/>
<keyword evidence="1" id="KW-0472">Membrane</keyword>
<gene>
    <name evidence="3" type="ORF">VO01_01715</name>
</gene>
<dbReference type="HOGENOM" id="CLU_1851589_0_0_11"/>
<dbReference type="KEGG" id="cmh:VO01_01715"/>
<feature type="transmembrane region" description="Helical" evidence="1">
    <location>
        <begin position="62"/>
        <end position="86"/>
    </location>
</feature>
<keyword evidence="1" id="KW-1133">Transmembrane helix</keyword>
<keyword evidence="1" id="KW-0812">Transmembrane</keyword>
<evidence type="ECO:0000313" key="3">
    <source>
        <dbReference type="EMBL" id="AJW78020.1"/>
    </source>
</evidence>
<dbReference type="GO" id="GO:0080120">
    <property type="term" value="P:CAAX-box protein maturation"/>
    <property type="evidence" value="ECO:0007669"/>
    <property type="project" value="UniProtKB-ARBA"/>
</dbReference>
<feature type="domain" description="CAAX prenyl protease 2/Lysostaphin resistance protein A-like" evidence="2">
    <location>
        <begin position="7"/>
        <end position="90"/>
    </location>
</feature>
<name>A0A0D5CFE8_9MICO</name>
<feature type="transmembrane region" description="Helical" evidence="1">
    <location>
        <begin position="6"/>
        <end position="27"/>
    </location>
</feature>
<evidence type="ECO:0000313" key="4">
    <source>
        <dbReference type="Proteomes" id="UP000032604"/>
    </source>
</evidence>
<accession>A0A0D5CFE8</accession>
<evidence type="ECO:0000256" key="1">
    <source>
        <dbReference type="SAM" id="Phobius"/>
    </source>
</evidence>
<dbReference type="Pfam" id="PF02517">
    <property type="entry name" value="Rce1-like"/>
    <property type="match status" value="1"/>
</dbReference>
<dbReference type="GO" id="GO:0004175">
    <property type="term" value="F:endopeptidase activity"/>
    <property type="evidence" value="ECO:0007669"/>
    <property type="project" value="UniProtKB-ARBA"/>
</dbReference>
<sequence length="138" mass="14942">MAAHSSVMAVIEEFVFRLFPAIAIFNIPRRMMTKRFIATVVSVGVFVGGHQGSYWQLGVEKVIFAVVAMALIFITRNVWLGVGLHLSTNVLAVSWLAYSTRPLVDVTLFLAISASGALAVLSCFTKADQPLQALSRGA</sequence>